<dbReference type="RefSeq" id="WP_160660661.1">
    <property type="nucleotide sequence ID" value="NZ_BAABDV010000001.1"/>
</dbReference>
<dbReference type="EMBL" id="WTYD01000001">
    <property type="protein sequence ID" value="MXO53850.1"/>
    <property type="molecule type" value="Genomic_DNA"/>
</dbReference>
<sequence length="322" mass="34851">MRIDPAIAEWRRDGAAQRSAQRDLESARQTWRDGAARSLLADLDRYGAGEELGCCHELQSALRCPTTADALLAPLISAMIAGQGRHPLGQVPFRHHYSHGSGLVQLAASGRATVLLVFYEAVSSKDQADTIAFADGERHELCLAGAASGHLFALEKQADGAARIASEPLDLRRGVALKLGGDRTKRLERIAGRLVILRLAREAVNPRPSHEYRIADGALIHRASGDREESREEIAIALLARMGRQDAAPVLARITRSGRSDHLRWQALRAALALDTACGFAQLSAIAEDRGDALREPARLLRDHLLASHPQLAKLEPGLCPA</sequence>
<keyword evidence="2" id="KW-1185">Reference proteome</keyword>
<dbReference type="OrthoDB" id="7594270at2"/>
<comment type="caution">
    <text evidence="1">The sequence shown here is derived from an EMBL/GenBank/DDBJ whole genome shotgun (WGS) entry which is preliminary data.</text>
</comment>
<organism evidence="1 2">
    <name type="scientific">Qipengyuania pelagi</name>
    <dbReference type="NCBI Taxonomy" id="994320"/>
    <lineage>
        <taxon>Bacteria</taxon>
        <taxon>Pseudomonadati</taxon>
        <taxon>Pseudomonadota</taxon>
        <taxon>Alphaproteobacteria</taxon>
        <taxon>Sphingomonadales</taxon>
        <taxon>Erythrobacteraceae</taxon>
        <taxon>Qipengyuania</taxon>
    </lineage>
</organism>
<evidence type="ECO:0000313" key="1">
    <source>
        <dbReference type="EMBL" id="MXO53850.1"/>
    </source>
</evidence>
<reference evidence="1 2" key="1">
    <citation type="submission" date="2019-12" db="EMBL/GenBank/DDBJ databases">
        <title>Genomic-based taxomic classification of the family Erythrobacteraceae.</title>
        <authorList>
            <person name="Xu L."/>
        </authorList>
    </citation>
    <scope>NUCLEOTIDE SEQUENCE [LARGE SCALE GENOMIC DNA]</scope>
    <source>
        <strain evidence="1 2">JCM 17468</strain>
    </source>
</reference>
<protein>
    <submittedName>
        <fullName evidence="1">Uncharacterized protein</fullName>
    </submittedName>
</protein>
<gene>
    <name evidence="1" type="ORF">GRI47_07495</name>
</gene>
<name>A0A844Y5K3_9SPHN</name>
<dbReference type="Proteomes" id="UP000430272">
    <property type="component" value="Unassembled WGS sequence"/>
</dbReference>
<evidence type="ECO:0000313" key="2">
    <source>
        <dbReference type="Proteomes" id="UP000430272"/>
    </source>
</evidence>
<proteinExistence type="predicted"/>
<dbReference type="AlphaFoldDB" id="A0A844Y5K3"/>
<accession>A0A844Y5K3</accession>